<dbReference type="InterPro" id="IPR028087">
    <property type="entry name" value="Tad_N"/>
</dbReference>
<sequence>MKPCAARRRRASGSRAGRGAAGSRARRGASGSRAGRGAAGSRAGRGAAGSRAGRDRGAATILVLAFGLFLTVAGVAAAGVGTARVGRHEARTAADLGALAGAAKAIYGPEVACARAGQLVAANHGRLASCVVEGLDVVVRAEVAVPGLGRRAVATARAGPVYAMAPVVEQRSITS</sequence>
<keyword evidence="5" id="KW-1185">Reference proteome</keyword>
<dbReference type="NCBIfam" id="TIGR03816">
    <property type="entry name" value="tadE_like_DECH"/>
    <property type="match status" value="1"/>
</dbReference>
<proteinExistence type="predicted"/>
<dbReference type="Pfam" id="PF13400">
    <property type="entry name" value="Tad"/>
    <property type="match status" value="1"/>
</dbReference>
<feature type="compositionally biased region" description="Basic residues" evidence="1">
    <location>
        <begin position="1"/>
        <end position="12"/>
    </location>
</feature>
<feature type="transmembrane region" description="Helical" evidence="2">
    <location>
        <begin position="61"/>
        <end position="81"/>
    </location>
</feature>
<keyword evidence="2" id="KW-0812">Transmembrane</keyword>
<organism evidence="4 5">
    <name type="scientific">Paractinoplanes pyxinae</name>
    <dbReference type="NCBI Taxonomy" id="2997416"/>
    <lineage>
        <taxon>Bacteria</taxon>
        <taxon>Bacillati</taxon>
        <taxon>Actinomycetota</taxon>
        <taxon>Actinomycetes</taxon>
        <taxon>Micromonosporales</taxon>
        <taxon>Micromonosporaceae</taxon>
        <taxon>Paractinoplanes</taxon>
    </lineage>
</organism>
<evidence type="ECO:0000313" key="5">
    <source>
        <dbReference type="Proteomes" id="UP001151002"/>
    </source>
</evidence>
<evidence type="ECO:0000313" key="4">
    <source>
        <dbReference type="EMBL" id="MCY1137405.1"/>
    </source>
</evidence>
<gene>
    <name evidence="4" type="ORF">OWR29_05285</name>
</gene>
<dbReference type="InterPro" id="IPR021202">
    <property type="entry name" value="Rv3654c-like"/>
</dbReference>
<feature type="region of interest" description="Disordered" evidence="1">
    <location>
        <begin position="1"/>
        <end position="52"/>
    </location>
</feature>
<comment type="caution">
    <text evidence="4">The sequence shown here is derived from an EMBL/GenBank/DDBJ whole genome shotgun (WGS) entry which is preliminary data.</text>
</comment>
<feature type="domain" description="Putative Flp pilus-assembly TadG-like N-terminal" evidence="3">
    <location>
        <begin position="57"/>
        <end position="103"/>
    </location>
</feature>
<dbReference type="Proteomes" id="UP001151002">
    <property type="component" value="Unassembled WGS sequence"/>
</dbReference>
<reference evidence="4" key="1">
    <citation type="submission" date="2022-11" db="EMBL/GenBank/DDBJ databases">
        <authorList>
            <person name="Somphong A."/>
            <person name="Phongsopitanun W."/>
        </authorList>
    </citation>
    <scope>NUCLEOTIDE SEQUENCE</scope>
    <source>
        <strain evidence="4">Pm04-4</strain>
    </source>
</reference>
<name>A0ABT4AT29_9ACTN</name>
<protein>
    <submittedName>
        <fullName evidence="4">Flp pilus-assembly TadE/G-like family protein</fullName>
    </submittedName>
</protein>
<keyword evidence="2" id="KW-0472">Membrane</keyword>
<keyword evidence="2" id="KW-1133">Transmembrane helix</keyword>
<evidence type="ECO:0000256" key="1">
    <source>
        <dbReference type="SAM" id="MobiDB-lite"/>
    </source>
</evidence>
<evidence type="ECO:0000256" key="2">
    <source>
        <dbReference type="SAM" id="Phobius"/>
    </source>
</evidence>
<dbReference type="RefSeq" id="WP_267561357.1">
    <property type="nucleotide sequence ID" value="NZ_JAPNTZ010000002.1"/>
</dbReference>
<accession>A0ABT4AT29</accession>
<feature type="compositionally biased region" description="Low complexity" evidence="1">
    <location>
        <begin position="13"/>
        <end position="51"/>
    </location>
</feature>
<evidence type="ECO:0000259" key="3">
    <source>
        <dbReference type="Pfam" id="PF13400"/>
    </source>
</evidence>
<dbReference type="EMBL" id="JAPNTZ010000002">
    <property type="protein sequence ID" value="MCY1137405.1"/>
    <property type="molecule type" value="Genomic_DNA"/>
</dbReference>